<accession>A0ABS8VNT1</accession>
<gene>
    <name evidence="2" type="ORF">HAX54_041250</name>
</gene>
<dbReference type="EMBL" id="JACEIK010005942">
    <property type="protein sequence ID" value="MCE0482454.1"/>
    <property type="molecule type" value="Genomic_DNA"/>
</dbReference>
<keyword evidence="3" id="KW-1185">Reference proteome</keyword>
<evidence type="ECO:0000313" key="3">
    <source>
        <dbReference type="Proteomes" id="UP000823775"/>
    </source>
</evidence>
<feature type="region of interest" description="Disordered" evidence="1">
    <location>
        <begin position="276"/>
        <end position="319"/>
    </location>
</feature>
<evidence type="ECO:0008006" key="4">
    <source>
        <dbReference type="Google" id="ProtNLM"/>
    </source>
</evidence>
<proteinExistence type="predicted"/>
<comment type="caution">
    <text evidence="2">The sequence shown here is derived from an EMBL/GenBank/DDBJ whole genome shotgun (WGS) entry which is preliminary data.</text>
</comment>
<organism evidence="2 3">
    <name type="scientific">Datura stramonium</name>
    <name type="common">Jimsonweed</name>
    <name type="synonym">Common thornapple</name>
    <dbReference type="NCBI Taxonomy" id="4076"/>
    <lineage>
        <taxon>Eukaryota</taxon>
        <taxon>Viridiplantae</taxon>
        <taxon>Streptophyta</taxon>
        <taxon>Embryophyta</taxon>
        <taxon>Tracheophyta</taxon>
        <taxon>Spermatophyta</taxon>
        <taxon>Magnoliopsida</taxon>
        <taxon>eudicotyledons</taxon>
        <taxon>Gunneridae</taxon>
        <taxon>Pentapetalae</taxon>
        <taxon>asterids</taxon>
        <taxon>lamiids</taxon>
        <taxon>Solanales</taxon>
        <taxon>Solanaceae</taxon>
        <taxon>Solanoideae</taxon>
        <taxon>Datureae</taxon>
        <taxon>Datura</taxon>
    </lineage>
</organism>
<name>A0ABS8VNT1_DATST</name>
<reference evidence="2 3" key="1">
    <citation type="journal article" date="2021" name="BMC Genomics">
        <title>Datura genome reveals duplications of psychoactive alkaloid biosynthetic genes and high mutation rate following tissue culture.</title>
        <authorList>
            <person name="Rajewski A."/>
            <person name="Carter-House D."/>
            <person name="Stajich J."/>
            <person name="Litt A."/>
        </authorList>
    </citation>
    <scope>NUCLEOTIDE SEQUENCE [LARGE SCALE GENOMIC DNA]</scope>
    <source>
        <strain evidence="2">AR-01</strain>
    </source>
</reference>
<sequence>MWGVVCGLIIYKSATGGPLVLLHESPVILRISLPNTAGWHQSVEHQRFADQGRRFSSGALESLMFIPVYNIMSISPQSHNGQASMHTNNTQVRFGLERMEEYYIAFKEKSSINSEAQFEVDSFKNAFPDIYDQVGMRDCGLFTLLVYPYFPEFVWEFCASYRARHNSKSTSVTQKHYHAYLRTVQANSVITLATKTDKDALDMKRGKCTENKTPPPPLASSHTSDVQLDTTAIPTPTPPDLLKVAQRAQPARDKLQSLWSTVEVLDSEVSTLRKEVAALSGPPSTNNPIPPEPAMVPAQPKTPKSPLDDWWVGYDKGQK</sequence>
<evidence type="ECO:0000313" key="2">
    <source>
        <dbReference type="EMBL" id="MCE0482454.1"/>
    </source>
</evidence>
<feature type="region of interest" description="Disordered" evidence="1">
    <location>
        <begin position="207"/>
        <end position="238"/>
    </location>
</feature>
<protein>
    <recommendedName>
        <fullName evidence="4">Ubiquitin-like protease family profile domain-containing protein</fullName>
    </recommendedName>
</protein>
<dbReference type="Proteomes" id="UP000823775">
    <property type="component" value="Unassembled WGS sequence"/>
</dbReference>
<evidence type="ECO:0000256" key="1">
    <source>
        <dbReference type="SAM" id="MobiDB-lite"/>
    </source>
</evidence>
<feature type="compositionally biased region" description="Polar residues" evidence="1">
    <location>
        <begin position="220"/>
        <end position="229"/>
    </location>
</feature>